<dbReference type="AlphaFoldDB" id="H5UVI6"/>
<evidence type="ECO:0000313" key="5">
    <source>
        <dbReference type="EMBL" id="GAB49744.1"/>
    </source>
</evidence>
<comment type="similarity">
    <text evidence="1 3">Belongs to the short-chain dehydrogenases/reductases (SDR) family.</text>
</comment>
<evidence type="ECO:0000256" key="3">
    <source>
        <dbReference type="RuleBase" id="RU000363"/>
    </source>
</evidence>
<dbReference type="InterPro" id="IPR002347">
    <property type="entry name" value="SDR_fam"/>
</dbReference>
<evidence type="ECO:0000256" key="2">
    <source>
        <dbReference type="ARBA" id="ARBA00023002"/>
    </source>
</evidence>
<dbReference type="Pfam" id="PF00106">
    <property type="entry name" value="adh_short"/>
    <property type="match status" value="1"/>
</dbReference>
<dbReference type="InterPro" id="IPR036291">
    <property type="entry name" value="NAD(P)-bd_dom_sf"/>
</dbReference>
<dbReference type="RefSeq" id="WP_009483587.1">
    <property type="nucleotide sequence ID" value="NZ_BAFE01000093.1"/>
</dbReference>
<evidence type="ECO:0000313" key="6">
    <source>
        <dbReference type="Proteomes" id="UP000004367"/>
    </source>
</evidence>
<dbReference type="PANTHER" id="PTHR44196:SF1">
    <property type="entry name" value="DEHYDROGENASE_REDUCTASE SDR FAMILY MEMBER 7B"/>
    <property type="match status" value="1"/>
</dbReference>
<keyword evidence="2" id="KW-0560">Oxidoreductase</keyword>
<reference evidence="5 6" key="1">
    <citation type="submission" date="2012-02" db="EMBL/GenBank/DDBJ databases">
        <title>Whole genome shotgun sequence of Mobilicoccus pelagius NBRC 104925.</title>
        <authorList>
            <person name="Yoshida Y."/>
            <person name="Hosoyama A."/>
            <person name="Tsuchikane K."/>
            <person name="Katsumata H."/>
            <person name="Yamazaki S."/>
            <person name="Fujita N."/>
        </authorList>
    </citation>
    <scope>NUCLEOTIDE SEQUENCE [LARGE SCALE GENOMIC DNA]</scope>
    <source>
        <strain evidence="5 6">NBRC 104925</strain>
    </source>
</reference>
<dbReference type="EMBL" id="BAFE01000093">
    <property type="protein sequence ID" value="GAB49744.1"/>
    <property type="molecule type" value="Genomic_DNA"/>
</dbReference>
<dbReference type="InterPro" id="IPR020904">
    <property type="entry name" value="Sc_DH/Rdtase_CS"/>
</dbReference>
<dbReference type="PRINTS" id="PR00081">
    <property type="entry name" value="GDHRDH"/>
</dbReference>
<organism evidence="5 6">
    <name type="scientific">Mobilicoccus pelagius NBRC 104925</name>
    <dbReference type="NCBI Taxonomy" id="1089455"/>
    <lineage>
        <taxon>Bacteria</taxon>
        <taxon>Bacillati</taxon>
        <taxon>Actinomycetota</taxon>
        <taxon>Actinomycetes</taxon>
        <taxon>Micrococcales</taxon>
        <taxon>Dermatophilaceae</taxon>
        <taxon>Mobilicoccus</taxon>
    </lineage>
</organism>
<dbReference type="STRING" id="1089455.MOPEL_134_00280"/>
<feature type="region of interest" description="Disordered" evidence="4">
    <location>
        <begin position="319"/>
        <end position="343"/>
    </location>
</feature>
<dbReference type="SUPFAM" id="SSF51735">
    <property type="entry name" value="NAD(P)-binding Rossmann-fold domains"/>
    <property type="match status" value="1"/>
</dbReference>
<dbReference type="GO" id="GO:0016020">
    <property type="term" value="C:membrane"/>
    <property type="evidence" value="ECO:0007669"/>
    <property type="project" value="TreeGrafter"/>
</dbReference>
<gene>
    <name evidence="5" type="ORF">MOPEL_134_00280</name>
</gene>
<accession>H5UVI6</accession>
<dbReference type="Proteomes" id="UP000004367">
    <property type="component" value="Unassembled WGS sequence"/>
</dbReference>
<protein>
    <submittedName>
        <fullName evidence="5">Putative oxidoreductase</fullName>
    </submittedName>
</protein>
<dbReference type="PROSITE" id="PS00061">
    <property type="entry name" value="ADH_SHORT"/>
    <property type="match status" value="1"/>
</dbReference>
<dbReference type="OrthoDB" id="151996at2"/>
<evidence type="ECO:0000256" key="4">
    <source>
        <dbReference type="SAM" id="MobiDB-lite"/>
    </source>
</evidence>
<sequence>MDLTSRTGAASARSSHAPVALVAGASRGLGLLVSRELARRGHVVVGLSRDSDALAGAQEAMRGWGQELHTAVADVRDEARLREVVAQVEAEHGPIEVAIHVAGVIQVGPEECFDRSHYEEAIDIMLWGPINLTQAVLPGMRSRRRGRLGVVTSIGGMISVPHLVPYSTAKFGAVGYTRGLSMELVGTGVTATTIVPGLMRTGSHVQASFVGDAAAEYAWFAPGASLPLVSMDAERAASAMVDGVLAGRGLVLLSPLTKIGVRVEGLAPATTGVLLGVMARLLPSAPRGGEGRETVLGHDARARLSSSVVEKLTTLGTRASARFNENRRPRPAAGVRSETTHRG</sequence>
<dbReference type="Gene3D" id="3.40.50.720">
    <property type="entry name" value="NAD(P)-binding Rossmann-like Domain"/>
    <property type="match status" value="1"/>
</dbReference>
<evidence type="ECO:0000256" key="1">
    <source>
        <dbReference type="ARBA" id="ARBA00006484"/>
    </source>
</evidence>
<proteinExistence type="inferred from homology"/>
<dbReference type="PRINTS" id="PR00080">
    <property type="entry name" value="SDRFAMILY"/>
</dbReference>
<keyword evidence="6" id="KW-1185">Reference proteome</keyword>
<dbReference type="eggNOG" id="COG0300">
    <property type="taxonomic scope" value="Bacteria"/>
</dbReference>
<dbReference type="GO" id="GO:0016491">
    <property type="term" value="F:oxidoreductase activity"/>
    <property type="evidence" value="ECO:0007669"/>
    <property type="project" value="UniProtKB-KW"/>
</dbReference>
<name>H5UVI6_9MICO</name>
<dbReference type="PANTHER" id="PTHR44196">
    <property type="entry name" value="DEHYDROGENASE/REDUCTASE SDR FAMILY MEMBER 7B"/>
    <property type="match status" value="1"/>
</dbReference>
<comment type="caution">
    <text evidence="5">The sequence shown here is derived from an EMBL/GenBank/DDBJ whole genome shotgun (WGS) entry which is preliminary data.</text>
</comment>